<organism evidence="2 3">
    <name type="scientific">Micrococcoides hystricis</name>
    <dbReference type="NCBI Taxonomy" id="1572761"/>
    <lineage>
        <taxon>Bacteria</taxon>
        <taxon>Bacillati</taxon>
        <taxon>Actinomycetota</taxon>
        <taxon>Actinomycetes</taxon>
        <taxon>Micrococcales</taxon>
        <taxon>Micrococcaceae</taxon>
        <taxon>Micrococcoides</taxon>
    </lineage>
</organism>
<accession>A0ABV6P9R8</accession>
<dbReference type="InterPro" id="IPR000835">
    <property type="entry name" value="HTH_MarR-typ"/>
</dbReference>
<evidence type="ECO:0000313" key="2">
    <source>
        <dbReference type="EMBL" id="MFC0581864.1"/>
    </source>
</evidence>
<reference evidence="2 3" key="1">
    <citation type="submission" date="2024-09" db="EMBL/GenBank/DDBJ databases">
        <authorList>
            <person name="Sun Q."/>
            <person name="Mori K."/>
        </authorList>
    </citation>
    <scope>NUCLEOTIDE SEQUENCE [LARGE SCALE GENOMIC DNA]</scope>
    <source>
        <strain evidence="2 3">NCAIM B.02604</strain>
    </source>
</reference>
<dbReference type="PANTHER" id="PTHR33164">
    <property type="entry name" value="TRANSCRIPTIONAL REGULATOR, MARR FAMILY"/>
    <property type="match status" value="1"/>
</dbReference>
<sequence>MSEQKTEPGPLEPASDLLSSLFSLQRTTGFLFRTHSSQEDPPHHLQIMLGMIYRNQPIRARELVQYLAIGPGPCSRQIVELEDEQLIERAPDPEDARAQLIRTTEHGERVIQALVDRRRALFNRIFADWSTADLEQARTYLERVRDQVLLFQEDILDQPTSHPQPMQQEEEDA</sequence>
<keyword evidence="3" id="KW-1185">Reference proteome</keyword>
<dbReference type="EMBL" id="JBHLUB010000026">
    <property type="protein sequence ID" value="MFC0581864.1"/>
    <property type="molecule type" value="Genomic_DNA"/>
</dbReference>
<evidence type="ECO:0000313" key="3">
    <source>
        <dbReference type="Proteomes" id="UP001589862"/>
    </source>
</evidence>
<comment type="caution">
    <text evidence="2">The sequence shown here is derived from an EMBL/GenBank/DDBJ whole genome shotgun (WGS) entry which is preliminary data.</text>
</comment>
<dbReference type="PANTHER" id="PTHR33164:SF57">
    <property type="entry name" value="MARR-FAMILY TRANSCRIPTIONAL REGULATOR"/>
    <property type="match status" value="1"/>
</dbReference>
<gene>
    <name evidence="2" type="ORF">ACFFFR_05645</name>
</gene>
<dbReference type="RefSeq" id="WP_377458587.1">
    <property type="nucleotide sequence ID" value="NZ_JBHLUB010000026.1"/>
</dbReference>
<evidence type="ECO:0000259" key="1">
    <source>
        <dbReference type="PROSITE" id="PS50995"/>
    </source>
</evidence>
<dbReference type="Pfam" id="PF12802">
    <property type="entry name" value="MarR_2"/>
    <property type="match status" value="1"/>
</dbReference>
<dbReference type="InterPro" id="IPR036390">
    <property type="entry name" value="WH_DNA-bd_sf"/>
</dbReference>
<name>A0ABV6P9R8_9MICC</name>
<dbReference type="PROSITE" id="PS50995">
    <property type="entry name" value="HTH_MARR_2"/>
    <property type="match status" value="1"/>
</dbReference>
<dbReference type="SUPFAM" id="SSF46785">
    <property type="entry name" value="Winged helix' DNA-binding domain"/>
    <property type="match status" value="1"/>
</dbReference>
<dbReference type="Gene3D" id="1.10.10.10">
    <property type="entry name" value="Winged helix-like DNA-binding domain superfamily/Winged helix DNA-binding domain"/>
    <property type="match status" value="1"/>
</dbReference>
<dbReference type="InterPro" id="IPR039422">
    <property type="entry name" value="MarR/SlyA-like"/>
</dbReference>
<dbReference type="Proteomes" id="UP001589862">
    <property type="component" value="Unassembled WGS sequence"/>
</dbReference>
<dbReference type="InterPro" id="IPR036388">
    <property type="entry name" value="WH-like_DNA-bd_sf"/>
</dbReference>
<protein>
    <submittedName>
        <fullName evidence="2">MarR family winged helix-turn-helix transcriptional regulator</fullName>
    </submittedName>
</protein>
<feature type="domain" description="HTH marR-type" evidence="1">
    <location>
        <begin position="14"/>
        <end position="146"/>
    </location>
</feature>
<dbReference type="SMART" id="SM00347">
    <property type="entry name" value="HTH_MARR"/>
    <property type="match status" value="1"/>
</dbReference>
<proteinExistence type="predicted"/>